<sequence length="102" mass="10650">MDNVPVISCVFLPFRQEGSALFLSDVYRHALPACDVQDQTVSMAAALVLYALPRMYGPDCRKGVFIGPDCDQEAASDAKASTVSASAASAATVVTKAYASAS</sequence>
<reference evidence="1 2" key="2">
    <citation type="journal article" date="2014" name="Proc. Natl. Acad. Sci. U.S.A.">
        <title>Trajectory and genomic determinants of fungal-pathogen speciation and host adaptation.</title>
        <authorList>
            <person name="Hu X."/>
            <person name="Xiao G."/>
            <person name="Zheng P."/>
            <person name="Shang Y."/>
            <person name="Su Y."/>
            <person name="Zhang X."/>
            <person name="Liu X."/>
            <person name="Zhan S."/>
            <person name="St Leger R.J."/>
            <person name="Wang C."/>
        </authorList>
    </citation>
    <scope>GENOME REANNOTATION</scope>
    <source>
        <strain evidence="2">ARSEF 23 / ATCC MYA-3075</strain>
    </source>
</reference>
<gene>
    <name evidence="1" type="ORF">MAA_11780</name>
</gene>
<dbReference type="GeneID" id="23633228"/>
<dbReference type="KEGG" id="maj:MAA_11780"/>
<dbReference type="EMBL" id="ADNJ02000024">
    <property type="protein sequence ID" value="KHO10618.1"/>
    <property type="molecule type" value="Genomic_DNA"/>
</dbReference>
<dbReference type="Proteomes" id="UP000002498">
    <property type="component" value="Unassembled WGS sequence"/>
</dbReference>
<dbReference type="AlphaFoldDB" id="A0A0B2X6V6"/>
<evidence type="ECO:0000313" key="2">
    <source>
        <dbReference type="Proteomes" id="UP000002498"/>
    </source>
</evidence>
<evidence type="ECO:0000313" key="1">
    <source>
        <dbReference type="EMBL" id="KHO10618.1"/>
    </source>
</evidence>
<accession>A0A0B2X6V6</accession>
<name>A0A0B2X6V6_METRA</name>
<organism evidence="1 2">
    <name type="scientific">Metarhizium robertsii (strain ARSEF 23 / ATCC MYA-3075)</name>
    <name type="common">Metarhizium anisopliae (strain ARSEF 23)</name>
    <dbReference type="NCBI Taxonomy" id="655844"/>
    <lineage>
        <taxon>Eukaryota</taxon>
        <taxon>Fungi</taxon>
        <taxon>Dikarya</taxon>
        <taxon>Ascomycota</taxon>
        <taxon>Pezizomycotina</taxon>
        <taxon>Sordariomycetes</taxon>
        <taxon>Hypocreomycetidae</taxon>
        <taxon>Hypocreales</taxon>
        <taxon>Clavicipitaceae</taxon>
        <taxon>Metarhizium</taxon>
    </lineage>
</organism>
<protein>
    <submittedName>
        <fullName evidence="1">Uncharacterized protein</fullName>
    </submittedName>
</protein>
<dbReference type="HOGENOM" id="CLU_2278124_0_0_1"/>
<reference evidence="1 2" key="1">
    <citation type="journal article" date="2011" name="PLoS Genet.">
        <title>Genome sequencing and comparative transcriptomics of the model entomopathogenic fungi Metarhizium anisopliae and M. acridum.</title>
        <authorList>
            <person name="Gao Q."/>
            <person name="Jin K."/>
            <person name="Ying S.H."/>
            <person name="Zhang Y."/>
            <person name="Xiao G."/>
            <person name="Shang Y."/>
            <person name="Duan Z."/>
            <person name="Hu X."/>
            <person name="Xie X.Q."/>
            <person name="Zhou G."/>
            <person name="Peng G."/>
            <person name="Luo Z."/>
            <person name="Huang W."/>
            <person name="Wang B."/>
            <person name="Fang W."/>
            <person name="Wang S."/>
            <person name="Zhong Y."/>
            <person name="Ma L.J."/>
            <person name="St Leger R.J."/>
            <person name="Zhao G.P."/>
            <person name="Pei Y."/>
            <person name="Feng M.G."/>
            <person name="Xia Y."/>
            <person name="Wang C."/>
        </authorList>
    </citation>
    <scope>NUCLEOTIDE SEQUENCE [LARGE SCALE GENOMIC DNA]</scope>
    <source>
        <strain evidence="2">ARSEF 23 / ATCC MYA-3075</strain>
    </source>
</reference>
<proteinExistence type="predicted"/>
<keyword evidence="2" id="KW-1185">Reference proteome</keyword>
<dbReference type="RefSeq" id="XP_011411120.1">
    <property type="nucleotide sequence ID" value="XM_011412818.1"/>
</dbReference>
<comment type="caution">
    <text evidence="1">The sequence shown here is derived from an EMBL/GenBank/DDBJ whole genome shotgun (WGS) entry which is preliminary data.</text>
</comment>